<dbReference type="EMBL" id="BEYU01000001">
    <property type="protein sequence ID" value="GBG23809.1"/>
    <property type="molecule type" value="Genomic_DNA"/>
</dbReference>
<accession>A0A2R5G0J3</accession>
<dbReference type="InterPro" id="IPR050273">
    <property type="entry name" value="GppA/Ppx_hydrolase"/>
</dbReference>
<keyword evidence="3" id="KW-1185">Reference proteome</keyword>
<comment type="caution">
    <text evidence="2">The sequence shown here is derived from an EMBL/GenBank/DDBJ whole genome shotgun (WGS) entry which is preliminary data.</text>
</comment>
<dbReference type="Proteomes" id="UP000241890">
    <property type="component" value="Unassembled WGS sequence"/>
</dbReference>
<dbReference type="GO" id="GO:0006357">
    <property type="term" value="P:regulation of transcription by RNA polymerase II"/>
    <property type="evidence" value="ECO:0007669"/>
    <property type="project" value="TreeGrafter"/>
</dbReference>
<sequence>MQGAVRAAVDVGSGSTKLVVARLAQKAGGLAIDEVLLHRETEVLLAHALESSTSKAEGGETATAAGEGEIGAVALQECRDALQEYKKAALDLGAPNLEGVGTAVFRLAKDGPAFLDALREQDDINVRLISQAEEGKLGWATACAVTGMSPSEEAAKDLVCWDSGGGSFQLSWNQGSQLFKGPMGTSTVTAALVRLQGREFSSAVSPNPVQASHVDGLRDFIRKTLEPLDKGDCPIGSETSRVVAIGGDTCAFNIARLAIGSDAAPHVVQREALDAAIGRHLNLDDEALIGLGYTRALQPSMVVSKLVLVSTVMEIFNVKAFEYCPSTGSCLGVLLSQAAAA</sequence>
<proteinExistence type="predicted"/>
<dbReference type="PANTHER" id="PTHR30005">
    <property type="entry name" value="EXOPOLYPHOSPHATASE"/>
    <property type="match status" value="1"/>
</dbReference>
<feature type="domain" description="Ppx/GppA phosphatase N-terminal" evidence="1">
    <location>
        <begin position="68"/>
        <end position="336"/>
    </location>
</feature>
<dbReference type="OrthoDB" id="206024at2759"/>
<dbReference type="Gene3D" id="3.30.420.40">
    <property type="match status" value="1"/>
</dbReference>
<reference evidence="2 3" key="1">
    <citation type="submission" date="2017-12" db="EMBL/GenBank/DDBJ databases">
        <title>Sequencing, de novo assembly and annotation of complete genome of a new Thraustochytrid species, strain FCC1311.</title>
        <authorList>
            <person name="Sedici K."/>
            <person name="Godart F."/>
            <person name="Aiese Cigliano R."/>
            <person name="Sanseverino W."/>
            <person name="Barakat M."/>
            <person name="Ortet P."/>
            <person name="Marechal E."/>
            <person name="Cagnac O."/>
            <person name="Amato A."/>
        </authorList>
    </citation>
    <scope>NUCLEOTIDE SEQUENCE [LARGE SCALE GENOMIC DNA]</scope>
</reference>
<dbReference type="Gene3D" id="3.30.420.150">
    <property type="entry name" value="Exopolyphosphatase. Domain 2"/>
    <property type="match status" value="1"/>
</dbReference>
<organism evidence="2 3">
    <name type="scientific">Hondaea fermentalgiana</name>
    <dbReference type="NCBI Taxonomy" id="2315210"/>
    <lineage>
        <taxon>Eukaryota</taxon>
        <taxon>Sar</taxon>
        <taxon>Stramenopiles</taxon>
        <taxon>Bigyra</taxon>
        <taxon>Labyrinthulomycetes</taxon>
        <taxon>Thraustochytrida</taxon>
        <taxon>Thraustochytriidae</taxon>
        <taxon>Hondaea</taxon>
    </lineage>
</organism>
<evidence type="ECO:0000313" key="3">
    <source>
        <dbReference type="Proteomes" id="UP000241890"/>
    </source>
</evidence>
<protein>
    <recommendedName>
        <fullName evidence="1">Ppx/GppA phosphatase N-terminal domain-containing protein</fullName>
    </recommendedName>
</protein>
<dbReference type="PANTHER" id="PTHR30005:SF0">
    <property type="entry name" value="RETROGRADE REGULATION PROTEIN 2"/>
    <property type="match status" value="1"/>
</dbReference>
<evidence type="ECO:0000313" key="2">
    <source>
        <dbReference type="EMBL" id="GBG23809.1"/>
    </source>
</evidence>
<dbReference type="InParanoid" id="A0A2R5G0J3"/>
<dbReference type="InterPro" id="IPR043129">
    <property type="entry name" value="ATPase_NBD"/>
</dbReference>
<dbReference type="AlphaFoldDB" id="A0A2R5G0J3"/>
<gene>
    <name evidence="2" type="ORF">FCC1311_000292</name>
</gene>
<dbReference type="SUPFAM" id="SSF53067">
    <property type="entry name" value="Actin-like ATPase domain"/>
    <property type="match status" value="1"/>
</dbReference>
<name>A0A2R5G0J3_9STRA</name>
<dbReference type="Pfam" id="PF02541">
    <property type="entry name" value="Ppx-GppA"/>
    <property type="match status" value="1"/>
</dbReference>
<evidence type="ECO:0000259" key="1">
    <source>
        <dbReference type="Pfam" id="PF02541"/>
    </source>
</evidence>
<dbReference type="InterPro" id="IPR003695">
    <property type="entry name" value="Ppx_GppA_N"/>
</dbReference>